<dbReference type="Proteomes" id="UP000032512">
    <property type="component" value="Unassembled WGS sequence"/>
</dbReference>
<dbReference type="EMBL" id="JXIQ01000184">
    <property type="protein sequence ID" value="KIY20829.1"/>
    <property type="molecule type" value="Genomic_DNA"/>
</dbReference>
<keyword evidence="2" id="KW-1185">Reference proteome</keyword>
<dbReference type="AlphaFoldDB" id="A0A0D6Z539"/>
<dbReference type="PATRIC" id="fig|285983.3.peg.2885"/>
<proteinExistence type="predicted"/>
<accession>A0A0D6Z539</accession>
<sequence length="270" mass="30411">MAISTTTSKQSPLSRYIPPKGMFETFEGEAPYLEKVKEWGLSAKKEFWYKDRYQHCLVKIKGYEVFGETAEYNTLVVEFPDGTLTCIHPAYLKEMQSSNFGKEIIEQPDNAPKADTGGMEQTTVSETAEIASAQASAKPEKNVKPAANKEIKAQKETASKLVLPEDKVHFTAKVKQFALSWNHFNEDNEEVIVFQDVRIDQEEPIEIGLAWGSHSKTLKKLELVPGQELEFHGKIVKKSLPKGKDVEDESMLLDVSVGYKINNPSKIVKR</sequence>
<dbReference type="OrthoDB" id="2923612at2"/>
<organism evidence="1 2">
    <name type="scientific">Mesobacillus subterraneus</name>
    <dbReference type="NCBI Taxonomy" id="285983"/>
    <lineage>
        <taxon>Bacteria</taxon>
        <taxon>Bacillati</taxon>
        <taxon>Bacillota</taxon>
        <taxon>Bacilli</taxon>
        <taxon>Bacillales</taxon>
        <taxon>Bacillaceae</taxon>
        <taxon>Mesobacillus</taxon>
    </lineage>
</organism>
<gene>
    <name evidence="1" type="ORF">UB32_17135</name>
</gene>
<name>A0A0D6Z539_9BACI</name>
<dbReference type="RefSeq" id="WP_044396041.1">
    <property type="nucleotide sequence ID" value="NZ_JXIQ01000184.1"/>
</dbReference>
<comment type="caution">
    <text evidence="1">The sequence shown here is derived from an EMBL/GenBank/DDBJ whole genome shotgun (WGS) entry which is preliminary data.</text>
</comment>
<reference evidence="1 2" key="1">
    <citation type="submission" date="2015-01" db="EMBL/GenBank/DDBJ databases">
        <title>Draft genome sequences of the supercritical CO2 tolerant bacteria Bacillus subterraneus MITOT1 and Bacillus cereus MIT0214.</title>
        <authorList>
            <person name="Peet K.C."/>
            <person name="Thompson J.R."/>
        </authorList>
    </citation>
    <scope>NUCLEOTIDE SEQUENCE [LARGE SCALE GENOMIC DNA]</scope>
    <source>
        <strain evidence="1 2">MITOT1</strain>
    </source>
</reference>
<protein>
    <submittedName>
        <fullName evidence="1">Uncharacterized protein</fullName>
    </submittedName>
</protein>
<evidence type="ECO:0000313" key="2">
    <source>
        <dbReference type="Proteomes" id="UP000032512"/>
    </source>
</evidence>
<evidence type="ECO:0000313" key="1">
    <source>
        <dbReference type="EMBL" id="KIY20829.1"/>
    </source>
</evidence>